<dbReference type="InterPro" id="IPR051534">
    <property type="entry name" value="CBASS_pafABC_assoc_protein"/>
</dbReference>
<evidence type="ECO:0000256" key="2">
    <source>
        <dbReference type="ARBA" id="ARBA00023125"/>
    </source>
</evidence>
<dbReference type="Pfam" id="PF08279">
    <property type="entry name" value="HTH_11"/>
    <property type="match status" value="1"/>
</dbReference>
<dbReference type="PROSITE" id="PS52050">
    <property type="entry name" value="WYL"/>
    <property type="match status" value="1"/>
</dbReference>
<dbReference type="SMART" id="SM00420">
    <property type="entry name" value="HTH_DEOR"/>
    <property type="match status" value="1"/>
</dbReference>
<dbReference type="InterPro" id="IPR036390">
    <property type="entry name" value="WH_DNA-bd_sf"/>
</dbReference>
<dbReference type="EMBL" id="CP003969">
    <property type="protein sequence ID" value="AGP32173.1"/>
    <property type="molecule type" value="Genomic_DNA"/>
</dbReference>
<keyword evidence="3" id="KW-0804">Transcription</keyword>
<dbReference type="PROSITE" id="PS51000">
    <property type="entry name" value="HTH_DEOR_2"/>
    <property type="match status" value="1"/>
</dbReference>
<dbReference type="InterPro" id="IPR018356">
    <property type="entry name" value="Tscrpt_reg_HTH_DeoR_CS"/>
</dbReference>
<dbReference type="eggNOG" id="COG2378">
    <property type="taxonomic scope" value="Bacteria"/>
</dbReference>
<dbReference type="STRING" id="1254432.SCE1572_08290"/>
<sequence>MSRALRVMELSDLLRARGTATVAELAAALGVSARTVRRDLATLRERGLNVEGEAGPGGGIRLDAGRGVTAVHLSVAEIVTLWLAARLSQAASDLPWSSAASSALAKLLGSLPPERARELRALCRRVIVGEPASAPVIAGAGAPPAELVRLFEASFSSGVGLAFDYRDREGKPSRRRVEPHGLLVQSPVWYVLALDTGKNEPRMFRMDRISRPRVLREIGFHPNADVIWALLPKECAWRPLLGDHPSASADARGERRARSRRLDGPAGADAP</sequence>
<keyword evidence="2" id="KW-0238">DNA-binding</keyword>
<dbReference type="PATRIC" id="fig|1254432.3.peg.1846"/>
<gene>
    <name evidence="6" type="ORF">SCE1572_08290</name>
</gene>
<protein>
    <submittedName>
        <fullName evidence="6">Transcriptional regulator</fullName>
    </submittedName>
</protein>
<feature type="domain" description="HTH deoR-type" evidence="5">
    <location>
        <begin position="3"/>
        <end position="58"/>
    </location>
</feature>
<evidence type="ECO:0000313" key="6">
    <source>
        <dbReference type="EMBL" id="AGP32173.1"/>
    </source>
</evidence>
<feature type="compositionally biased region" description="Basic and acidic residues" evidence="4">
    <location>
        <begin position="251"/>
        <end position="263"/>
    </location>
</feature>
<dbReference type="PROSITE" id="PS00894">
    <property type="entry name" value="HTH_DEOR_1"/>
    <property type="match status" value="1"/>
</dbReference>
<name>S4XND4_SORCE</name>
<dbReference type="SUPFAM" id="SSF46785">
    <property type="entry name" value="Winged helix' DNA-binding domain"/>
    <property type="match status" value="1"/>
</dbReference>
<evidence type="ECO:0000256" key="1">
    <source>
        <dbReference type="ARBA" id="ARBA00023015"/>
    </source>
</evidence>
<dbReference type="KEGG" id="scu:SCE1572_08290"/>
<dbReference type="AlphaFoldDB" id="S4XND4"/>
<proteinExistence type="predicted"/>
<evidence type="ECO:0000256" key="4">
    <source>
        <dbReference type="SAM" id="MobiDB-lite"/>
    </source>
</evidence>
<dbReference type="PANTHER" id="PTHR34580:SF1">
    <property type="entry name" value="PROTEIN PAFC"/>
    <property type="match status" value="1"/>
</dbReference>
<dbReference type="InterPro" id="IPR013196">
    <property type="entry name" value="HTH_11"/>
</dbReference>
<evidence type="ECO:0000256" key="3">
    <source>
        <dbReference type="ARBA" id="ARBA00023163"/>
    </source>
</evidence>
<dbReference type="GO" id="GO:0003700">
    <property type="term" value="F:DNA-binding transcription factor activity"/>
    <property type="evidence" value="ECO:0007669"/>
    <property type="project" value="InterPro"/>
</dbReference>
<organism evidence="6 7">
    <name type="scientific">Sorangium cellulosum So0157-2</name>
    <dbReference type="NCBI Taxonomy" id="1254432"/>
    <lineage>
        <taxon>Bacteria</taxon>
        <taxon>Pseudomonadati</taxon>
        <taxon>Myxococcota</taxon>
        <taxon>Polyangia</taxon>
        <taxon>Polyangiales</taxon>
        <taxon>Polyangiaceae</taxon>
        <taxon>Sorangium</taxon>
    </lineage>
</organism>
<dbReference type="InterPro" id="IPR001034">
    <property type="entry name" value="DeoR_HTH"/>
</dbReference>
<dbReference type="PANTHER" id="PTHR34580">
    <property type="match status" value="1"/>
</dbReference>
<accession>S4XND4</accession>
<feature type="region of interest" description="Disordered" evidence="4">
    <location>
        <begin position="243"/>
        <end position="271"/>
    </location>
</feature>
<reference evidence="6 7" key="1">
    <citation type="journal article" date="2013" name="Sci. Rep.">
        <title>Extraordinary expansion of a Sorangium cellulosum genome from an alkaline milieu.</title>
        <authorList>
            <person name="Han K."/>
            <person name="Li Z.F."/>
            <person name="Peng R."/>
            <person name="Zhu L.P."/>
            <person name="Zhou T."/>
            <person name="Wang L.G."/>
            <person name="Li S.G."/>
            <person name="Zhang X.B."/>
            <person name="Hu W."/>
            <person name="Wu Z.H."/>
            <person name="Qin N."/>
            <person name="Li Y.Z."/>
        </authorList>
    </citation>
    <scope>NUCLEOTIDE SEQUENCE [LARGE SCALE GENOMIC DNA]</scope>
    <source>
        <strain evidence="6 7">So0157-2</strain>
    </source>
</reference>
<evidence type="ECO:0000259" key="5">
    <source>
        <dbReference type="PROSITE" id="PS51000"/>
    </source>
</evidence>
<dbReference type="RefSeq" id="WP_020733643.1">
    <property type="nucleotide sequence ID" value="NC_021658.1"/>
</dbReference>
<dbReference type="InterPro" id="IPR036388">
    <property type="entry name" value="WH-like_DNA-bd_sf"/>
</dbReference>
<dbReference type="InterPro" id="IPR026881">
    <property type="entry name" value="WYL_dom"/>
</dbReference>
<keyword evidence="1" id="KW-0805">Transcription regulation</keyword>
<evidence type="ECO:0000313" key="7">
    <source>
        <dbReference type="Proteomes" id="UP000014803"/>
    </source>
</evidence>
<dbReference type="GO" id="GO:0003677">
    <property type="term" value="F:DNA binding"/>
    <property type="evidence" value="ECO:0007669"/>
    <property type="project" value="UniProtKB-KW"/>
</dbReference>
<dbReference type="HOGENOM" id="CLU_041141_7_0_7"/>
<dbReference type="Pfam" id="PF13280">
    <property type="entry name" value="WYL"/>
    <property type="match status" value="1"/>
</dbReference>
<dbReference type="Gene3D" id="1.10.10.10">
    <property type="entry name" value="Winged helix-like DNA-binding domain superfamily/Winged helix DNA-binding domain"/>
    <property type="match status" value="1"/>
</dbReference>
<dbReference type="Proteomes" id="UP000014803">
    <property type="component" value="Chromosome"/>
</dbReference>